<dbReference type="InterPro" id="IPR006139">
    <property type="entry name" value="D-isomer_2_OHA_DH_cat_dom"/>
</dbReference>
<accession>A0A1X6P7R8</accession>
<dbReference type="Proteomes" id="UP000218209">
    <property type="component" value="Unassembled WGS sequence"/>
</dbReference>
<dbReference type="SUPFAM" id="SSF52283">
    <property type="entry name" value="Formate/glycerate dehydrogenase catalytic domain-like"/>
    <property type="match status" value="1"/>
</dbReference>
<evidence type="ECO:0000313" key="5">
    <source>
        <dbReference type="EMBL" id="OSX76939.1"/>
    </source>
</evidence>
<evidence type="ECO:0000313" key="6">
    <source>
        <dbReference type="Proteomes" id="UP000218209"/>
    </source>
</evidence>
<dbReference type="PANTHER" id="PTHR10996:SF277">
    <property type="entry name" value="GLYOXYLATE REDUCTASE_HYDROXYPYRUVATE REDUCTASE"/>
    <property type="match status" value="1"/>
</dbReference>
<keyword evidence="1 2" id="KW-0560">Oxidoreductase</keyword>
<reference evidence="5 6" key="1">
    <citation type="submission" date="2017-03" db="EMBL/GenBank/DDBJ databases">
        <title>WGS assembly of Porphyra umbilicalis.</title>
        <authorList>
            <person name="Brawley S.H."/>
            <person name="Blouin N.A."/>
            <person name="Ficko-Blean E."/>
            <person name="Wheeler G.L."/>
            <person name="Lohr M."/>
            <person name="Goodson H.V."/>
            <person name="Jenkins J.W."/>
            <person name="Blaby-Haas C.E."/>
            <person name="Helliwell K.E."/>
            <person name="Chan C."/>
            <person name="Marriage T."/>
            <person name="Bhattacharya D."/>
            <person name="Klein A.S."/>
            <person name="Badis Y."/>
            <person name="Brodie J."/>
            <person name="Cao Y."/>
            <person name="Collen J."/>
            <person name="Dittami S.M."/>
            <person name="Gachon C.M."/>
            <person name="Green B.R."/>
            <person name="Karpowicz S."/>
            <person name="Kim J.W."/>
            <person name="Kudahl U."/>
            <person name="Lin S."/>
            <person name="Michel G."/>
            <person name="Mittag M."/>
            <person name="Olson B.J."/>
            <person name="Pangilinan J."/>
            <person name="Peng Y."/>
            <person name="Qiu H."/>
            <person name="Shu S."/>
            <person name="Singer J.T."/>
            <person name="Smith A.G."/>
            <person name="Sprecher B.N."/>
            <person name="Wagner V."/>
            <person name="Wang W."/>
            <person name="Wang Z.-Y."/>
            <person name="Yan J."/>
            <person name="Yarish C."/>
            <person name="Zoeuner-Riek S."/>
            <person name="Zhuang Y."/>
            <person name="Zou Y."/>
            <person name="Lindquist E.A."/>
            <person name="Grimwood J."/>
            <person name="Barry K."/>
            <person name="Rokhsar D.S."/>
            <person name="Schmutz J."/>
            <person name="Stiller J.W."/>
            <person name="Grossman A.R."/>
            <person name="Prochnik S.E."/>
        </authorList>
    </citation>
    <scope>NUCLEOTIDE SEQUENCE [LARGE SCALE GENOMIC DNA]</scope>
    <source>
        <strain evidence="5">4086291</strain>
    </source>
</reference>
<dbReference type="AlphaFoldDB" id="A0A1X6P7R8"/>
<dbReference type="SUPFAM" id="SSF51735">
    <property type="entry name" value="NAD(P)-binding Rossmann-fold domains"/>
    <property type="match status" value="1"/>
</dbReference>
<feature type="domain" description="D-isomer specific 2-hydroxyacid dehydrogenase catalytic" evidence="3">
    <location>
        <begin position="11"/>
        <end position="333"/>
    </location>
</feature>
<dbReference type="PROSITE" id="PS00671">
    <property type="entry name" value="D_2_HYDROXYACID_DH_3"/>
    <property type="match status" value="1"/>
</dbReference>
<keyword evidence="6" id="KW-1185">Reference proteome</keyword>
<dbReference type="InterPro" id="IPR036291">
    <property type="entry name" value="NAD(P)-bd_dom_sf"/>
</dbReference>
<dbReference type="Gene3D" id="3.40.50.720">
    <property type="entry name" value="NAD(P)-binding Rossmann-like Domain"/>
    <property type="match status" value="2"/>
</dbReference>
<comment type="similarity">
    <text evidence="2">Belongs to the D-isomer specific 2-hydroxyacid dehydrogenase family.</text>
</comment>
<evidence type="ECO:0000256" key="1">
    <source>
        <dbReference type="ARBA" id="ARBA00023002"/>
    </source>
</evidence>
<dbReference type="Pfam" id="PF00389">
    <property type="entry name" value="2-Hacid_dh"/>
    <property type="match status" value="1"/>
</dbReference>
<sequence length="338" mass="36390">MAANGAEPWRVLVTRNFPEAGMSILREEPNLEVVIPDEPEASDAMPYDKMKAMLSEAPGYDALLCFLTDKIDPPLLDAAGSRLKTISTMSVGFNHMDVDAGKERGLTMGHTPDVLTNTVADFILGMTISTMRRIPAGVKVVKDDVWGKWAPLYMCGRDVHHATVGIMGLGRIGMAVAKRLMGFDCEILYSDAFRMDERAATVGATYVEFDDLLARSDIVIPLCPLTPETTGLFGADAFGKMKETAVLINCSRGEIVNQDALYDALTSGSIWAAGLDVTVPEPLPASDKLVALENCVIVPHMASATVACREDMARIAARNVVAAHRGEKLPHAVPGTTK</sequence>
<evidence type="ECO:0000259" key="3">
    <source>
        <dbReference type="Pfam" id="PF00389"/>
    </source>
</evidence>
<dbReference type="GO" id="GO:0051287">
    <property type="term" value="F:NAD binding"/>
    <property type="evidence" value="ECO:0007669"/>
    <property type="project" value="InterPro"/>
</dbReference>
<organism evidence="5 6">
    <name type="scientific">Porphyra umbilicalis</name>
    <name type="common">Purple laver</name>
    <name type="synonym">Red alga</name>
    <dbReference type="NCBI Taxonomy" id="2786"/>
    <lineage>
        <taxon>Eukaryota</taxon>
        <taxon>Rhodophyta</taxon>
        <taxon>Bangiophyceae</taxon>
        <taxon>Bangiales</taxon>
        <taxon>Bangiaceae</taxon>
        <taxon>Porphyra</taxon>
    </lineage>
</organism>
<dbReference type="CDD" id="cd05301">
    <property type="entry name" value="GDH"/>
    <property type="match status" value="1"/>
</dbReference>
<dbReference type="GO" id="GO:0030267">
    <property type="term" value="F:glyoxylate reductase (NADPH) activity"/>
    <property type="evidence" value="ECO:0007669"/>
    <property type="project" value="TreeGrafter"/>
</dbReference>
<dbReference type="GO" id="GO:0008465">
    <property type="term" value="F:hydroxypyruvate reductase (NADH) activity"/>
    <property type="evidence" value="ECO:0007669"/>
    <property type="project" value="TreeGrafter"/>
</dbReference>
<feature type="domain" description="D-isomer specific 2-hydroxyacid dehydrogenase NAD-binding" evidence="4">
    <location>
        <begin position="124"/>
        <end position="302"/>
    </location>
</feature>
<protein>
    <recommendedName>
        <fullName evidence="7">Glyoxylate reductase</fullName>
    </recommendedName>
</protein>
<evidence type="ECO:0008006" key="7">
    <source>
        <dbReference type="Google" id="ProtNLM"/>
    </source>
</evidence>
<dbReference type="InterPro" id="IPR050223">
    <property type="entry name" value="D-isomer_2-hydroxyacid_DH"/>
</dbReference>
<dbReference type="InterPro" id="IPR029753">
    <property type="entry name" value="D-isomer_DH_CS"/>
</dbReference>
<dbReference type="OrthoDB" id="298012at2759"/>
<dbReference type="GO" id="GO:0005829">
    <property type="term" value="C:cytosol"/>
    <property type="evidence" value="ECO:0007669"/>
    <property type="project" value="TreeGrafter"/>
</dbReference>
<dbReference type="InterPro" id="IPR006140">
    <property type="entry name" value="D-isomer_DH_NAD-bd"/>
</dbReference>
<dbReference type="EMBL" id="KV918850">
    <property type="protein sequence ID" value="OSX76939.1"/>
    <property type="molecule type" value="Genomic_DNA"/>
</dbReference>
<proteinExistence type="inferred from homology"/>
<dbReference type="Pfam" id="PF02826">
    <property type="entry name" value="2-Hacid_dh_C"/>
    <property type="match status" value="1"/>
</dbReference>
<evidence type="ECO:0000256" key="2">
    <source>
        <dbReference type="RuleBase" id="RU003719"/>
    </source>
</evidence>
<gene>
    <name evidence="5" type="ORF">BU14_0167s0014</name>
</gene>
<dbReference type="PANTHER" id="PTHR10996">
    <property type="entry name" value="2-HYDROXYACID DEHYDROGENASE-RELATED"/>
    <property type="match status" value="1"/>
</dbReference>
<evidence type="ECO:0000259" key="4">
    <source>
        <dbReference type="Pfam" id="PF02826"/>
    </source>
</evidence>
<dbReference type="FunFam" id="3.40.50.720:FF:000026">
    <property type="entry name" value="Glyoxylate/hydroxypyruvate reductase B"/>
    <property type="match status" value="1"/>
</dbReference>
<name>A0A1X6P7R8_PORUM</name>